<protein>
    <submittedName>
        <fullName evidence="1">Uncharacterized protein</fullName>
    </submittedName>
</protein>
<dbReference type="AlphaFoldDB" id="A0A6M4A3A5"/>
<dbReference type="Gene3D" id="3.30.450.20">
    <property type="entry name" value="PAS domain"/>
    <property type="match status" value="1"/>
</dbReference>
<sequence length="63" mass="6845">MAAQIVVGVRYRLSANPVLDTAGTRLGSVVEWADVTDQLVAESGKLASGCPHQDRARWLRHQS</sequence>
<dbReference type="Proteomes" id="UP000274350">
    <property type="component" value="Chromosome"/>
</dbReference>
<accession>A0A6M4A3A5</accession>
<organism evidence="1 2">
    <name type="scientific">Undibacterium piscinae</name>
    <dbReference type="NCBI Taxonomy" id="2495591"/>
    <lineage>
        <taxon>Bacteria</taxon>
        <taxon>Pseudomonadati</taxon>
        <taxon>Pseudomonadota</taxon>
        <taxon>Betaproteobacteria</taxon>
        <taxon>Burkholderiales</taxon>
        <taxon>Oxalobacteraceae</taxon>
        <taxon>Undibacterium</taxon>
    </lineage>
</organism>
<evidence type="ECO:0000313" key="2">
    <source>
        <dbReference type="Proteomes" id="UP000274350"/>
    </source>
</evidence>
<name>A0A6M4A3A5_9BURK</name>
<proteinExistence type="predicted"/>
<reference evidence="1 2" key="1">
    <citation type="journal article" date="2019" name="Int. J. Syst. Evol. Microbiol.">
        <title>Undibacterium piscinae sp. nov., isolated from Korean shiner intestine.</title>
        <authorList>
            <person name="Lee S.Y."/>
            <person name="Kang W."/>
            <person name="Kim P.S."/>
            <person name="Kim H.S."/>
            <person name="Sung H."/>
            <person name="Shin N.R."/>
            <person name="Whon T.W."/>
            <person name="Yun J.H."/>
            <person name="Lee J.Y."/>
            <person name="Lee J.Y."/>
            <person name="Jung M.J."/>
            <person name="Jeong Y.S."/>
            <person name="Tak E.J."/>
            <person name="Han J.E."/>
            <person name="Hyun D.W."/>
            <person name="Kang M.S."/>
            <person name="Lee K.E."/>
            <person name="Lee B.H."/>
            <person name="Bae J.W."/>
        </authorList>
    </citation>
    <scope>NUCLEOTIDE SEQUENCE [LARGE SCALE GENOMIC DNA]</scope>
    <source>
        <strain evidence="1 2">S11R28</strain>
    </source>
</reference>
<dbReference type="KEGG" id="upi:EJG51_000465"/>
<evidence type="ECO:0000313" key="1">
    <source>
        <dbReference type="EMBL" id="QJQ04569.1"/>
    </source>
</evidence>
<dbReference type="EMBL" id="CP051152">
    <property type="protein sequence ID" value="QJQ04569.1"/>
    <property type="molecule type" value="Genomic_DNA"/>
</dbReference>
<keyword evidence="2" id="KW-1185">Reference proteome</keyword>
<gene>
    <name evidence="1" type="ORF">EJG51_000465</name>
</gene>